<feature type="transmembrane region" description="Helical" evidence="1">
    <location>
        <begin position="194"/>
        <end position="215"/>
    </location>
</feature>
<dbReference type="PANTHER" id="PTHR40042">
    <property type="entry name" value="HYPOTHETICAL MEMBRANE SPANNING PROTEIN"/>
    <property type="match status" value="1"/>
</dbReference>
<name>F8FAX0_PAEMK</name>
<dbReference type="AlphaFoldDB" id="F8FAX0"/>
<proteinExistence type="predicted"/>
<dbReference type="EMBL" id="CP002869">
    <property type="protein sequence ID" value="AEI41371.1"/>
    <property type="molecule type" value="Genomic_DNA"/>
</dbReference>
<evidence type="ECO:0000256" key="1">
    <source>
        <dbReference type="SAM" id="Phobius"/>
    </source>
</evidence>
<evidence type="ECO:0000313" key="2">
    <source>
        <dbReference type="EMBL" id="AEI41371.1"/>
    </source>
</evidence>
<feature type="transmembrane region" description="Helical" evidence="1">
    <location>
        <begin position="133"/>
        <end position="153"/>
    </location>
</feature>
<dbReference type="KEGG" id="pms:KNP414_02811"/>
<evidence type="ECO:0000313" key="3">
    <source>
        <dbReference type="Proteomes" id="UP000006620"/>
    </source>
</evidence>
<dbReference type="PATRIC" id="fig|1036673.3.peg.2567"/>
<gene>
    <name evidence="2" type="ordered locus">KNP414_02811</name>
</gene>
<organism evidence="2 3">
    <name type="scientific">Paenibacillus mucilaginosus (strain KNP414)</name>
    <dbReference type="NCBI Taxonomy" id="1036673"/>
    <lineage>
        <taxon>Bacteria</taxon>
        <taxon>Bacillati</taxon>
        <taxon>Bacillota</taxon>
        <taxon>Bacilli</taxon>
        <taxon>Bacillales</taxon>
        <taxon>Paenibacillaceae</taxon>
        <taxon>Paenibacillus</taxon>
    </lineage>
</organism>
<accession>F8FAX0</accession>
<reference evidence="2 3" key="2">
    <citation type="journal article" date="2013" name="Genome Announc.">
        <title>Genome Sequence of Growth-Improving Paenibacillus mucilaginosus Strain KNP414.</title>
        <authorList>
            <person name="Lu J.J."/>
            <person name="Wang J.F."/>
            <person name="Hu X.F."/>
        </authorList>
    </citation>
    <scope>NUCLEOTIDE SEQUENCE [LARGE SCALE GENOMIC DNA]</scope>
    <source>
        <strain evidence="2 3">KNP414</strain>
    </source>
</reference>
<dbReference type="Proteomes" id="UP000006620">
    <property type="component" value="Chromosome"/>
</dbReference>
<dbReference type="PANTHER" id="PTHR40042:SF1">
    <property type="entry name" value="DUF1405 DOMAIN-CONTAINING PROTEIN"/>
    <property type="match status" value="1"/>
</dbReference>
<keyword evidence="1" id="KW-0472">Membrane</keyword>
<keyword evidence="1" id="KW-1133">Transmembrane helix</keyword>
<feature type="transmembrane region" description="Helical" evidence="1">
    <location>
        <begin position="160"/>
        <end position="182"/>
    </location>
</feature>
<dbReference type="HOGENOM" id="CLU_103291_1_0_9"/>
<dbReference type="InterPro" id="IPR009845">
    <property type="entry name" value="DUF1405"/>
</dbReference>
<dbReference type="Pfam" id="PF07187">
    <property type="entry name" value="DUF1405"/>
    <property type="match status" value="1"/>
</dbReference>
<feature type="transmembrane region" description="Helical" evidence="1">
    <location>
        <begin position="21"/>
        <end position="40"/>
    </location>
</feature>
<sequence>MSWFRWSYWFSREFLTSGLMLWGLFWTNLLGTIYGYQWYAKQLVYTAGEMNLGFLLPFVPDSPTASLFFTLFLWFLIRDKRRGAEGAGRSRVSPWRGFVEVFALVTSFKYGIWAVAMIWAAAYQGEAPVWQDWMLTFSHLGMAAEALLYAGLYRYRWLSILPVACWVVLNEAVDYGFGVYPWLPGVLEDDLMEIASFTLVLSLAGIALAVLLWWFRARRVPLQGGRKAV</sequence>
<keyword evidence="1" id="KW-0812">Transmembrane</keyword>
<feature type="transmembrane region" description="Helical" evidence="1">
    <location>
        <begin position="98"/>
        <end position="121"/>
    </location>
</feature>
<feature type="transmembrane region" description="Helical" evidence="1">
    <location>
        <begin position="52"/>
        <end position="77"/>
    </location>
</feature>
<reference evidence="3" key="1">
    <citation type="submission" date="2011-06" db="EMBL/GenBank/DDBJ databases">
        <title>Complete genome sequence of Paenibacillus mucilaginosus KNP414.</title>
        <authorList>
            <person name="Wang J."/>
            <person name="Hu S."/>
            <person name="Hu X."/>
            <person name="Zhang B."/>
            <person name="Dong D."/>
            <person name="Zhang S."/>
            <person name="Zhao K."/>
            <person name="Wu D."/>
        </authorList>
    </citation>
    <scope>NUCLEOTIDE SEQUENCE [LARGE SCALE GENOMIC DNA]</scope>
    <source>
        <strain evidence="3">KNP414</strain>
    </source>
</reference>
<evidence type="ECO:0008006" key="4">
    <source>
        <dbReference type="Google" id="ProtNLM"/>
    </source>
</evidence>
<protein>
    <recommendedName>
        <fullName evidence="4">DUF1405 domain-containing protein</fullName>
    </recommendedName>
</protein>